<evidence type="ECO:0000256" key="11">
    <source>
        <dbReference type="SAM" id="Phobius"/>
    </source>
</evidence>
<dbReference type="Proteomes" id="UP000068067">
    <property type="component" value="Chromosome"/>
</dbReference>
<evidence type="ECO:0000256" key="3">
    <source>
        <dbReference type="ARBA" id="ARBA00012438"/>
    </source>
</evidence>
<dbReference type="InterPro" id="IPR003661">
    <property type="entry name" value="HisK_dim/P_dom"/>
</dbReference>
<dbReference type="PROSITE" id="PS50109">
    <property type="entry name" value="HIS_KIN"/>
    <property type="match status" value="1"/>
</dbReference>
<evidence type="ECO:0000256" key="7">
    <source>
        <dbReference type="ARBA" id="ARBA00022777"/>
    </source>
</evidence>
<keyword evidence="7 14" id="KW-0418">Kinase</keyword>
<dbReference type="SUPFAM" id="SSF158472">
    <property type="entry name" value="HAMP domain-like"/>
    <property type="match status" value="1"/>
</dbReference>
<dbReference type="SMART" id="SM00387">
    <property type="entry name" value="HATPase_c"/>
    <property type="match status" value="1"/>
</dbReference>
<dbReference type="Gene3D" id="1.10.287.130">
    <property type="match status" value="1"/>
</dbReference>
<name>A0A0M4CFA9_9CORY</name>
<dbReference type="CDD" id="cd00082">
    <property type="entry name" value="HisKA"/>
    <property type="match status" value="1"/>
</dbReference>
<dbReference type="Gene3D" id="6.10.340.10">
    <property type="match status" value="1"/>
</dbReference>
<gene>
    <name evidence="14" type="ORF">CDES_12080</name>
</gene>
<sequence length="385" mass="41508">MSEQQGGKSGSQQLIGSRPSLTFRLLTAMLGVVLISLLLAMLVTALVGPAIFNSYLDISGPIDPRQTDIHIQQAYKDSNLIALAVAVPIAIVSSIGVSFWLSHRLGQPLWQLSRAATAMSSGDYQVRVPITDADKEVAALSLAFNSMADQLEHTEELRKNMLSDLSHEMNTPLSVLLVYLDGLQDGIVEWDEETRAVFAEQLGRLERLTADLDDVSRAQEHRFDLVYSTEKVGQLIHTAAGAASAAYLEKGVALNVAGTNSPHLVRVDRQRFAQVMANLFSNALRHTPPGGEVTVSILRQGTGTVIIDVNDNGEGIAPENVKYVFERYFSVHRKDSRPNSPIPSGSGIGLTISRALIEAQGGTLTAESAGLGKGAKFSIRLPLTN</sequence>
<organism evidence="14 15">
    <name type="scientific">Corynebacterium deserti GIMN1.010</name>
    <dbReference type="NCBI Taxonomy" id="931089"/>
    <lineage>
        <taxon>Bacteria</taxon>
        <taxon>Bacillati</taxon>
        <taxon>Actinomycetota</taxon>
        <taxon>Actinomycetes</taxon>
        <taxon>Mycobacteriales</taxon>
        <taxon>Corynebacteriaceae</taxon>
        <taxon>Corynebacterium</taxon>
    </lineage>
</organism>
<proteinExistence type="predicted"/>
<dbReference type="InterPro" id="IPR004358">
    <property type="entry name" value="Sig_transdc_His_kin-like_C"/>
</dbReference>
<dbReference type="SMART" id="SM00388">
    <property type="entry name" value="HisKA"/>
    <property type="match status" value="1"/>
</dbReference>
<comment type="catalytic activity">
    <reaction evidence="1">
        <text>ATP + protein L-histidine = ADP + protein N-phospho-L-histidine.</text>
        <dbReference type="EC" id="2.7.13.3"/>
    </reaction>
</comment>
<dbReference type="GO" id="GO:0000155">
    <property type="term" value="F:phosphorelay sensor kinase activity"/>
    <property type="evidence" value="ECO:0007669"/>
    <property type="project" value="InterPro"/>
</dbReference>
<dbReference type="SUPFAM" id="SSF47384">
    <property type="entry name" value="Homodimeric domain of signal transducing histidine kinase"/>
    <property type="match status" value="1"/>
</dbReference>
<dbReference type="SMART" id="SM00304">
    <property type="entry name" value="HAMP"/>
    <property type="match status" value="1"/>
</dbReference>
<dbReference type="PRINTS" id="PR00344">
    <property type="entry name" value="BCTRLSENSOR"/>
</dbReference>
<keyword evidence="4" id="KW-0597">Phosphoprotein</keyword>
<dbReference type="PATRIC" id="fig|931089.4.peg.2436"/>
<evidence type="ECO:0000256" key="4">
    <source>
        <dbReference type="ARBA" id="ARBA00022553"/>
    </source>
</evidence>
<dbReference type="EMBL" id="CP009220">
    <property type="protein sequence ID" value="ALC06766.1"/>
    <property type="molecule type" value="Genomic_DNA"/>
</dbReference>
<dbReference type="Gene3D" id="3.30.565.10">
    <property type="entry name" value="Histidine kinase-like ATPase, C-terminal domain"/>
    <property type="match status" value="1"/>
</dbReference>
<dbReference type="Pfam" id="PF00512">
    <property type="entry name" value="HisKA"/>
    <property type="match status" value="1"/>
</dbReference>
<evidence type="ECO:0000256" key="10">
    <source>
        <dbReference type="ARBA" id="ARBA00023136"/>
    </source>
</evidence>
<dbReference type="InterPro" id="IPR003594">
    <property type="entry name" value="HATPase_dom"/>
</dbReference>
<dbReference type="InterPro" id="IPR036890">
    <property type="entry name" value="HATPase_C_sf"/>
</dbReference>
<evidence type="ECO:0000313" key="14">
    <source>
        <dbReference type="EMBL" id="ALC06766.1"/>
    </source>
</evidence>
<protein>
    <recommendedName>
        <fullName evidence="3">histidine kinase</fullName>
        <ecNumber evidence="3">2.7.13.3</ecNumber>
    </recommendedName>
</protein>
<comment type="subcellular location">
    <subcellularLocation>
        <location evidence="2">Cell membrane</location>
    </subcellularLocation>
</comment>
<evidence type="ECO:0000256" key="5">
    <source>
        <dbReference type="ARBA" id="ARBA00022679"/>
    </source>
</evidence>
<dbReference type="RefSeq" id="WP_053545668.1">
    <property type="nucleotide sequence ID" value="NZ_CP009220.1"/>
</dbReference>
<dbReference type="PROSITE" id="PS50885">
    <property type="entry name" value="HAMP"/>
    <property type="match status" value="1"/>
</dbReference>
<dbReference type="KEGG" id="cdx:CDES_12080"/>
<keyword evidence="8 11" id="KW-1133">Transmembrane helix</keyword>
<accession>A0A0M4CFA9</accession>
<feature type="transmembrane region" description="Helical" evidence="11">
    <location>
        <begin position="80"/>
        <end position="101"/>
    </location>
</feature>
<evidence type="ECO:0000256" key="6">
    <source>
        <dbReference type="ARBA" id="ARBA00022692"/>
    </source>
</evidence>
<keyword evidence="15" id="KW-1185">Reference proteome</keyword>
<keyword evidence="6 11" id="KW-0812">Transmembrane</keyword>
<dbReference type="SUPFAM" id="SSF55874">
    <property type="entry name" value="ATPase domain of HSP90 chaperone/DNA topoisomerase II/histidine kinase"/>
    <property type="match status" value="1"/>
</dbReference>
<dbReference type="Pfam" id="PF00672">
    <property type="entry name" value="HAMP"/>
    <property type="match status" value="1"/>
</dbReference>
<evidence type="ECO:0000256" key="2">
    <source>
        <dbReference type="ARBA" id="ARBA00004236"/>
    </source>
</evidence>
<dbReference type="CDD" id="cd00075">
    <property type="entry name" value="HATPase"/>
    <property type="match status" value="1"/>
</dbReference>
<dbReference type="AlphaFoldDB" id="A0A0M4CFA9"/>
<dbReference type="CDD" id="cd06225">
    <property type="entry name" value="HAMP"/>
    <property type="match status" value="1"/>
</dbReference>
<reference evidence="14 15" key="1">
    <citation type="submission" date="2014-08" db="EMBL/GenBank/DDBJ databases">
        <title>Complete genome sequence of Corynebacterium deserti GIMN1.010 (=DSM 45689), isolated from desert sand in western China.</title>
        <authorList>
            <person name="Ruckert C."/>
            <person name="Albersmeier A."/>
            <person name="Kalinowski J."/>
        </authorList>
    </citation>
    <scope>NUCLEOTIDE SEQUENCE [LARGE SCALE GENOMIC DNA]</scope>
    <source>
        <strain evidence="14 15">GIMN1.010</strain>
    </source>
</reference>
<dbReference type="STRING" id="931089.CDES_12080"/>
<feature type="domain" description="Histidine kinase" evidence="12">
    <location>
        <begin position="164"/>
        <end position="385"/>
    </location>
</feature>
<dbReference type="Pfam" id="PF02518">
    <property type="entry name" value="HATPase_c"/>
    <property type="match status" value="1"/>
</dbReference>
<dbReference type="GO" id="GO:0005886">
    <property type="term" value="C:plasma membrane"/>
    <property type="evidence" value="ECO:0007669"/>
    <property type="project" value="UniProtKB-SubCell"/>
</dbReference>
<evidence type="ECO:0000256" key="9">
    <source>
        <dbReference type="ARBA" id="ARBA00023012"/>
    </source>
</evidence>
<dbReference type="PANTHER" id="PTHR45436">
    <property type="entry name" value="SENSOR HISTIDINE KINASE YKOH"/>
    <property type="match status" value="1"/>
</dbReference>
<dbReference type="InterPro" id="IPR003660">
    <property type="entry name" value="HAMP_dom"/>
</dbReference>
<keyword evidence="5 14" id="KW-0808">Transferase</keyword>
<feature type="transmembrane region" description="Helical" evidence="11">
    <location>
        <begin position="21"/>
        <end position="47"/>
    </location>
</feature>
<evidence type="ECO:0000256" key="8">
    <source>
        <dbReference type="ARBA" id="ARBA00022989"/>
    </source>
</evidence>
<dbReference type="OrthoDB" id="9806130at2"/>
<dbReference type="InterPro" id="IPR036097">
    <property type="entry name" value="HisK_dim/P_sf"/>
</dbReference>
<dbReference type="PANTHER" id="PTHR45436:SF5">
    <property type="entry name" value="SENSOR HISTIDINE KINASE TRCS"/>
    <property type="match status" value="1"/>
</dbReference>
<evidence type="ECO:0000259" key="13">
    <source>
        <dbReference type="PROSITE" id="PS50885"/>
    </source>
</evidence>
<keyword evidence="9" id="KW-0902">Two-component regulatory system</keyword>
<dbReference type="InterPro" id="IPR005467">
    <property type="entry name" value="His_kinase_dom"/>
</dbReference>
<evidence type="ECO:0000256" key="1">
    <source>
        <dbReference type="ARBA" id="ARBA00000085"/>
    </source>
</evidence>
<dbReference type="EC" id="2.7.13.3" evidence="3"/>
<keyword evidence="10 11" id="KW-0472">Membrane</keyword>
<feature type="domain" description="HAMP" evidence="13">
    <location>
        <begin position="103"/>
        <end position="156"/>
    </location>
</feature>
<evidence type="ECO:0000259" key="12">
    <source>
        <dbReference type="PROSITE" id="PS50109"/>
    </source>
</evidence>
<evidence type="ECO:0000313" key="15">
    <source>
        <dbReference type="Proteomes" id="UP000068067"/>
    </source>
</evidence>
<dbReference type="InterPro" id="IPR050428">
    <property type="entry name" value="TCS_sensor_his_kinase"/>
</dbReference>